<evidence type="ECO:0000313" key="2">
    <source>
        <dbReference type="Proteomes" id="UP000255163"/>
    </source>
</evidence>
<sequence length="55" mass="6233">MNEQELIAAVRPAGRYEVVTNDDGSFIVIPIPLEAILITRESLLQHAERFRNPDN</sequence>
<dbReference type="EMBL" id="UFYI01000007">
    <property type="protein sequence ID" value="STD21340.1"/>
    <property type="molecule type" value="Genomic_DNA"/>
</dbReference>
<accession>A0A376FA45</accession>
<gene>
    <name evidence="1" type="ORF">NCTC12123_02671</name>
</gene>
<reference evidence="1 2" key="1">
    <citation type="submission" date="2018-06" db="EMBL/GenBank/DDBJ databases">
        <authorList>
            <consortium name="Pathogen Informatics"/>
            <person name="Doyle S."/>
        </authorList>
    </citation>
    <scope>NUCLEOTIDE SEQUENCE [LARGE SCALE GENOMIC DNA]</scope>
    <source>
        <strain evidence="1 2">NCTC12123</strain>
    </source>
</reference>
<dbReference type="RefSeq" id="WP_164879454.1">
    <property type="nucleotide sequence ID" value="NZ_CP011863.1"/>
</dbReference>
<organism evidence="1 2">
    <name type="scientific">Enterobacter asburiae</name>
    <dbReference type="NCBI Taxonomy" id="61645"/>
    <lineage>
        <taxon>Bacteria</taxon>
        <taxon>Pseudomonadati</taxon>
        <taxon>Pseudomonadota</taxon>
        <taxon>Gammaproteobacteria</taxon>
        <taxon>Enterobacterales</taxon>
        <taxon>Enterobacteriaceae</taxon>
        <taxon>Enterobacter</taxon>
        <taxon>Enterobacter cloacae complex</taxon>
    </lineage>
</organism>
<dbReference type="AlphaFoldDB" id="A0A376FA45"/>
<proteinExistence type="predicted"/>
<dbReference type="Proteomes" id="UP000255163">
    <property type="component" value="Unassembled WGS sequence"/>
</dbReference>
<protein>
    <submittedName>
        <fullName evidence="1">Uncharacterized protein</fullName>
    </submittedName>
</protein>
<name>A0A376FA45_ENTAS</name>
<evidence type="ECO:0000313" key="1">
    <source>
        <dbReference type="EMBL" id="STD21340.1"/>
    </source>
</evidence>